<keyword evidence="2" id="KW-1185">Reference proteome</keyword>
<dbReference type="InParanoid" id="B9SM52"/>
<name>B9SM52_RICCO</name>
<sequence length="66" mass="7131">MADFLLEADARIVPGKCNTDPDCKGACESQCPFCSCNVSSHECICSNFQQPMDTAQAMIRVAAYGH</sequence>
<dbReference type="Proteomes" id="UP000008311">
    <property type="component" value="Unassembled WGS sequence"/>
</dbReference>
<evidence type="ECO:0000313" key="1">
    <source>
        <dbReference type="EMBL" id="EEF35315.1"/>
    </source>
</evidence>
<protein>
    <submittedName>
        <fullName evidence="1">Uncharacterized protein</fullName>
    </submittedName>
</protein>
<evidence type="ECO:0000313" key="2">
    <source>
        <dbReference type="Proteomes" id="UP000008311"/>
    </source>
</evidence>
<gene>
    <name evidence="1" type="ORF">RCOM_0878740</name>
</gene>
<dbReference type="AlphaFoldDB" id="B9SM52"/>
<reference evidence="2" key="1">
    <citation type="journal article" date="2010" name="Nat. Biotechnol.">
        <title>Draft genome sequence of the oilseed species Ricinus communis.</title>
        <authorList>
            <person name="Chan A.P."/>
            <person name="Crabtree J."/>
            <person name="Zhao Q."/>
            <person name="Lorenzi H."/>
            <person name="Orvis J."/>
            <person name="Puiu D."/>
            <person name="Melake-Berhan A."/>
            <person name="Jones K.M."/>
            <person name="Redman J."/>
            <person name="Chen G."/>
            <person name="Cahoon E.B."/>
            <person name="Gedil M."/>
            <person name="Stanke M."/>
            <person name="Haas B.J."/>
            <person name="Wortman J.R."/>
            <person name="Fraser-Liggett C.M."/>
            <person name="Ravel J."/>
            <person name="Rabinowicz P.D."/>
        </authorList>
    </citation>
    <scope>NUCLEOTIDE SEQUENCE [LARGE SCALE GENOMIC DNA]</scope>
    <source>
        <strain evidence="2">cv. Hale</strain>
    </source>
</reference>
<dbReference type="EMBL" id="EQ974025">
    <property type="protein sequence ID" value="EEF35315.1"/>
    <property type="molecule type" value="Genomic_DNA"/>
</dbReference>
<accession>B9SM52</accession>
<organism evidence="1 2">
    <name type="scientific">Ricinus communis</name>
    <name type="common">Castor bean</name>
    <dbReference type="NCBI Taxonomy" id="3988"/>
    <lineage>
        <taxon>Eukaryota</taxon>
        <taxon>Viridiplantae</taxon>
        <taxon>Streptophyta</taxon>
        <taxon>Embryophyta</taxon>
        <taxon>Tracheophyta</taxon>
        <taxon>Spermatophyta</taxon>
        <taxon>Magnoliopsida</taxon>
        <taxon>eudicotyledons</taxon>
        <taxon>Gunneridae</taxon>
        <taxon>Pentapetalae</taxon>
        <taxon>rosids</taxon>
        <taxon>fabids</taxon>
        <taxon>Malpighiales</taxon>
        <taxon>Euphorbiaceae</taxon>
        <taxon>Acalyphoideae</taxon>
        <taxon>Acalypheae</taxon>
        <taxon>Ricinus</taxon>
    </lineage>
</organism>
<proteinExistence type="predicted"/>